<dbReference type="OrthoDB" id="9784036at2"/>
<feature type="chain" id="PRO_5016590086" evidence="3">
    <location>
        <begin position="39"/>
        <end position="306"/>
    </location>
</feature>
<sequence>MTLAANYPPTSSCSMAISMMKKLFMASLLMCIATSPWARPNPNIPSIDESAKQVYDLQHHDLRNGERVFRIYSAVPLNITGKRPVLFMLDGNGLYPHAVNQAANKFTPETLPIIIGMGYPNNEAFPKKERTYDYTPKVSGEAFKQGGGSDALYQFLTDTVRPWAEQQFPIDTQRQTLFGHSFGGLFTLMAYQNHPTAFQHFVSASPSLWWGEGKMVNLAKLTNIANASPIHIALGGLEEKPDLTRLTDEQKQNYQTRKSWITSRKICEEIQAHQRACSFTLFEGKTHGGVIPDAINQALEITVSQP</sequence>
<evidence type="ECO:0000256" key="2">
    <source>
        <dbReference type="ARBA" id="ARBA00022801"/>
    </source>
</evidence>
<name>A0A379FZ86_9GAMM</name>
<dbReference type="InterPro" id="IPR029058">
    <property type="entry name" value="AB_hydrolase_fold"/>
</dbReference>
<dbReference type="SUPFAM" id="SSF53474">
    <property type="entry name" value="alpha/beta-Hydrolases"/>
    <property type="match status" value="1"/>
</dbReference>
<dbReference type="RefSeq" id="WP_115163846.1">
    <property type="nucleotide sequence ID" value="NZ_UGUA01000002.1"/>
</dbReference>
<dbReference type="Proteomes" id="UP000255129">
    <property type="component" value="Unassembled WGS sequence"/>
</dbReference>
<dbReference type="GO" id="GO:0016788">
    <property type="term" value="F:hydrolase activity, acting on ester bonds"/>
    <property type="evidence" value="ECO:0007669"/>
    <property type="project" value="TreeGrafter"/>
</dbReference>
<accession>A0A379FZ86</accession>
<feature type="signal peptide" evidence="3">
    <location>
        <begin position="1"/>
        <end position="38"/>
    </location>
</feature>
<dbReference type="Pfam" id="PF00756">
    <property type="entry name" value="Esterase"/>
    <property type="match status" value="1"/>
</dbReference>
<evidence type="ECO:0000313" key="4">
    <source>
        <dbReference type="EMBL" id="SUC34069.1"/>
    </source>
</evidence>
<dbReference type="InterPro" id="IPR000801">
    <property type="entry name" value="Esterase-like"/>
</dbReference>
<dbReference type="PANTHER" id="PTHR40841">
    <property type="entry name" value="SIDEROPHORE TRIACETYLFUSARININE C ESTERASE"/>
    <property type="match status" value="1"/>
</dbReference>
<evidence type="ECO:0000256" key="3">
    <source>
        <dbReference type="SAM" id="SignalP"/>
    </source>
</evidence>
<dbReference type="InterPro" id="IPR052558">
    <property type="entry name" value="Siderophore_Hydrolase_D"/>
</dbReference>
<evidence type="ECO:0000313" key="5">
    <source>
        <dbReference type="Proteomes" id="UP000255129"/>
    </source>
</evidence>
<dbReference type="AlphaFoldDB" id="A0A379FZ86"/>
<organism evidence="4 5">
    <name type="scientific">Providencia rustigianii</name>
    <dbReference type="NCBI Taxonomy" id="158850"/>
    <lineage>
        <taxon>Bacteria</taxon>
        <taxon>Pseudomonadati</taxon>
        <taxon>Pseudomonadota</taxon>
        <taxon>Gammaproteobacteria</taxon>
        <taxon>Enterobacterales</taxon>
        <taxon>Morganellaceae</taxon>
        <taxon>Providencia</taxon>
    </lineage>
</organism>
<keyword evidence="3" id="KW-0732">Signal</keyword>
<dbReference type="PANTHER" id="PTHR40841:SF2">
    <property type="entry name" value="SIDEROPHORE-DEGRADING ESTERASE (EUROFUNG)"/>
    <property type="match status" value="1"/>
</dbReference>
<dbReference type="Gene3D" id="3.40.50.1820">
    <property type="entry name" value="alpha/beta hydrolase"/>
    <property type="match status" value="1"/>
</dbReference>
<reference evidence="4 5" key="1">
    <citation type="submission" date="2018-06" db="EMBL/GenBank/DDBJ databases">
        <authorList>
            <consortium name="Pathogen Informatics"/>
            <person name="Doyle S."/>
        </authorList>
    </citation>
    <scope>NUCLEOTIDE SEQUENCE [LARGE SCALE GENOMIC DNA]</scope>
    <source>
        <strain evidence="4 5">NCTC12026</strain>
    </source>
</reference>
<comment type="similarity">
    <text evidence="1">Belongs to the esterase D family.</text>
</comment>
<protein>
    <submittedName>
        <fullName evidence="4">Ferri-bacillibactin esterase BesA</fullName>
        <ecNumber evidence="4">3.1.-.-</ecNumber>
    </submittedName>
</protein>
<evidence type="ECO:0000256" key="1">
    <source>
        <dbReference type="ARBA" id="ARBA00005622"/>
    </source>
</evidence>
<dbReference type="EMBL" id="UGUA01000002">
    <property type="protein sequence ID" value="SUC34069.1"/>
    <property type="molecule type" value="Genomic_DNA"/>
</dbReference>
<gene>
    <name evidence="4" type="primary">besA</name>
    <name evidence="4" type="ORF">NCTC12026_00398</name>
</gene>
<dbReference type="EC" id="3.1.-.-" evidence="4"/>
<keyword evidence="2 4" id="KW-0378">Hydrolase</keyword>
<proteinExistence type="inferred from homology"/>